<keyword evidence="3" id="KW-0645">Protease</keyword>
<dbReference type="GO" id="GO:0005576">
    <property type="term" value="C:extracellular region"/>
    <property type="evidence" value="ECO:0007669"/>
    <property type="project" value="UniProtKB-SubCell"/>
</dbReference>
<dbReference type="SUPFAM" id="SSF50494">
    <property type="entry name" value="Trypsin-like serine proteases"/>
    <property type="match status" value="1"/>
</dbReference>
<dbReference type="PROSITE" id="PS50240">
    <property type="entry name" value="TRYPSIN_DOM"/>
    <property type="match status" value="1"/>
</dbReference>
<dbReference type="GO" id="GO:0004252">
    <property type="term" value="F:serine-type endopeptidase activity"/>
    <property type="evidence" value="ECO:0007669"/>
    <property type="project" value="InterPro"/>
</dbReference>
<evidence type="ECO:0000256" key="3">
    <source>
        <dbReference type="ARBA" id="ARBA00022670"/>
    </source>
</evidence>
<evidence type="ECO:0000256" key="1">
    <source>
        <dbReference type="ARBA" id="ARBA00004239"/>
    </source>
</evidence>
<dbReference type="Pfam" id="PF00089">
    <property type="entry name" value="Trypsin"/>
    <property type="match status" value="1"/>
</dbReference>
<dbReference type="CDD" id="cd00190">
    <property type="entry name" value="Tryp_SPc"/>
    <property type="match status" value="1"/>
</dbReference>
<dbReference type="Gene3D" id="2.40.10.10">
    <property type="entry name" value="Trypsin-like serine proteases"/>
    <property type="match status" value="1"/>
</dbReference>
<name>A0A1I8PU29_STOCA</name>
<reference evidence="9" key="1">
    <citation type="submission" date="2020-05" db="UniProtKB">
        <authorList>
            <consortium name="EnsemblMetazoa"/>
        </authorList>
    </citation>
    <scope>IDENTIFICATION</scope>
    <source>
        <strain evidence="9">USDA</strain>
    </source>
</reference>
<dbReference type="EnsemblMetazoa" id="SCAU011127-RA">
    <property type="protein sequence ID" value="SCAU011127-PA"/>
    <property type="gene ID" value="SCAU011127"/>
</dbReference>
<proteinExistence type="inferred from homology"/>
<keyword evidence="4" id="KW-0378">Hydrolase</keyword>
<dbReference type="AlphaFoldDB" id="A0A1I8PU29"/>
<feature type="signal peptide" evidence="7">
    <location>
        <begin position="1"/>
        <end position="18"/>
    </location>
</feature>
<dbReference type="STRING" id="35570.A0A1I8PU29"/>
<gene>
    <name evidence="9" type="primary">106091303</name>
</gene>
<dbReference type="InterPro" id="IPR050430">
    <property type="entry name" value="Peptidase_S1"/>
</dbReference>
<dbReference type="Proteomes" id="UP000095300">
    <property type="component" value="Unassembled WGS sequence"/>
</dbReference>
<dbReference type="PRINTS" id="PR00722">
    <property type="entry name" value="CHYMOTRYPSIN"/>
</dbReference>
<dbReference type="GO" id="GO:0006508">
    <property type="term" value="P:proteolysis"/>
    <property type="evidence" value="ECO:0007669"/>
    <property type="project" value="UniProtKB-KW"/>
</dbReference>
<dbReference type="PANTHER" id="PTHR24276">
    <property type="entry name" value="POLYSERASE-RELATED"/>
    <property type="match status" value="1"/>
</dbReference>
<keyword evidence="5" id="KW-0720">Serine protease</keyword>
<evidence type="ECO:0000259" key="8">
    <source>
        <dbReference type="PROSITE" id="PS50240"/>
    </source>
</evidence>
<dbReference type="PANTHER" id="PTHR24276:SF91">
    <property type="entry name" value="AT26814P-RELATED"/>
    <property type="match status" value="1"/>
</dbReference>
<dbReference type="InterPro" id="IPR009003">
    <property type="entry name" value="Peptidase_S1_PA"/>
</dbReference>
<comment type="similarity">
    <text evidence="2">Belongs to the peptidase S1 family.</text>
</comment>
<organism evidence="9 10">
    <name type="scientific">Stomoxys calcitrans</name>
    <name type="common">Stable fly</name>
    <name type="synonym">Conops calcitrans</name>
    <dbReference type="NCBI Taxonomy" id="35570"/>
    <lineage>
        <taxon>Eukaryota</taxon>
        <taxon>Metazoa</taxon>
        <taxon>Ecdysozoa</taxon>
        <taxon>Arthropoda</taxon>
        <taxon>Hexapoda</taxon>
        <taxon>Insecta</taxon>
        <taxon>Pterygota</taxon>
        <taxon>Neoptera</taxon>
        <taxon>Endopterygota</taxon>
        <taxon>Diptera</taxon>
        <taxon>Brachycera</taxon>
        <taxon>Muscomorpha</taxon>
        <taxon>Muscoidea</taxon>
        <taxon>Muscidae</taxon>
        <taxon>Stomoxys</taxon>
    </lineage>
</organism>
<dbReference type="InterPro" id="IPR001254">
    <property type="entry name" value="Trypsin_dom"/>
</dbReference>
<evidence type="ECO:0000256" key="7">
    <source>
        <dbReference type="SAM" id="SignalP"/>
    </source>
</evidence>
<evidence type="ECO:0000256" key="2">
    <source>
        <dbReference type="ARBA" id="ARBA00007664"/>
    </source>
</evidence>
<evidence type="ECO:0000256" key="6">
    <source>
        <dbReference type="ARBA" id="ARBA00023157"/>
    </source>
</evidence>
<keyword evidence="6" id="KW-1015">Disulfide bond</keyword>
<dbReference type="VEuPathDB" id="VectorBase:SCAU011127"/>
<dbReference type="InterPro" id="IPR043504">
    <property type="entry name" value="Peptidase_S1_PA_chymotrypsin"/>
</dbReference>
<keyword evidence="7" id="KW-0732">Signal</keyword>
<evidence type="ECO:0000256" key="4">
    <source>
        <dbReference type="ARBA" id="ARBA00022801"/>
    </source>
</evidence>
<evidence type="ECO:0000313" key="9">
    <source>
        <dbReference type="EnsemblMetazoa" id="SCAU011127-PA"/>
    </source>
</evidence>
<keyword evidence="10" id="KW-1185">Reference proteome</keyword>
<sequence>MWKYWPIISIFCIASALAFESRIVGGQEELITVAPYMVSIRYKKQPSLPHEHRCSGTIYSSNIILTTATCVIGLQPHLLQIKAGSSYRTQFDGSLYLVEKYVLHPDFNIWFYDNDLALVKLAFQLGPYPSKKIAAIPLADSLPAAEHLASVAGWGSTNSEANSEFSEHLKMAKVSVVENDKCRQIYGGSRISQAMLCAVADQEDACYGDAGGALVYQEKAVALVSWGRDCANVEYPGVYTNLVLFKSWIESEAGKL</sequence>
<feature type="domain" description="Peptidase S1" evidence="8">
    <location>
        <begin position="23"/>
        <end position="254"/>
    </location>
</feature>
<dbReference type="InterPro" id="IPR001314">
    <property type="entry name" value="Peptidase_S1A"/>
</dbReference>
<feature type="chain" id="PRO_5009327241" description="Peptidase S1 domain-containing protein" evidence="7">
    <location>
        <begin position="19"/>
        <end position="256"/>
    </location>
</feature>
<dbReference type="FunFam" id="2.40.10.10:FF:000036">
    <property type="entry name" value="Trypsin beta"/>
    <property type="match status" value="1"/>
</dbReference>
<evidence type="ECO:0000313" key="10">
    <source>
        <dbReference type="Proteomes" id="UP000095300"/>
    </source>
</evidence>
<protein>
    <recommendedName>
        <fullName evidence="8">Peptidase S1 domain-containing protein</fullName>
    </recommendedName>
</protein>
<comment type="subcellular location">
    <subcellularLocation>
        <location evidence="1">Secreted</location>
        <location evidence="1">Extracellular space</location>
    </subcellularLocation>
</comment>
<evidence type="ECO:0000256" key="5">
    <source>
        <dbReference type="ARBA" id="ARBA00022825"/>
    </source>
</evidence>
<accession>A0A1I8PU29</accession>
<dbReference type="SMART" id="SM00020">
    <property type="entry name" value="Tryp_SPc"/>
    <property type="match status" value="1"/>
</dbReference>